<dbReference type="RefSeq" id="WP_006830381.1">
    <property type="nucleotide sequence ID" value="NZ_AJYB01000033.1"/>
</dbReference>
<comment type="caution">
    <text evidence="3">The sequence shown here is derived from an EMBL/GenBank/DDBJ whole genome shotgun (WGS) entry which is preliminary data.</text>
</comment>
<keyword evidence="1 3" id="KW-0378">Hydrolase</keyword>
<dbReference type="PRINTS" id="PR00111">
    <property type="entry name" value="ABHYDROLASE"/>
</dbReference>
<accession>A0AA87LRL1</accession>
<dbReference type="GO" id="GO:0016020">
    <property type="term" value="C:membrane"/>
    <property type="evidence" value="ECO:0007669"/>
    <property type="project" value="TreeGrafter"/>
</dbReference>
<sequence>MQNHKITTQDGIVNYYEYGDAKSPSIICLHGLAGNGLYSFEELIFLLEGKFHLIVLDSPGHGKTPPFSEEADYLFSNVATWLHQVIEKIVFGPFYIMGHSWGADVALHFTRLYPENVLGLVLLDGGFTFPQNQPEMTFDYAYTGWNDYMEKSVFVDEEEIFQEYRTYTNRWNFRKETYAASLFNKRQDGEFELAASKFTVLAIIKAFFKEPFTEAYPFIKVPTLLLYAELPKSLDASRAKGIGQLRSHIEDVSVKAITGSSHMVQWDEPEQTAAIISKWLNEKR</sequence>
<dbReference type="GO" id="GO:0016787">
    <property type="term" value="F:hydrolase activity"/>
    <property type="evidence" value="ECO:0007669"/>
    <property type="project" value="UniProtKB-KW"/>
</dbReference>
<proteinExistence type="predicted"/>
<dbReference type="AlphaFoldDB" id="A0AA87LRL1"/>
<dbReference type="InterPro" id="IPR000073">
    <property type="entry name" value="AB_hydrolase_1"/>
</dbReference>
<dbReference type="InterPro" id="IPR000639">
    <property type="entry name" value="Epox_hydrolase-like"/>
</dbReference>
<dbReference type="Gene3D" id="3.40.50.1820">
    <property type="entry name" value="alpha/beta hydrolase"/>
    <property type="match status" value="1"/>
</dbReference>
<organism evidence="3 4">
    <name type="scientific">Planococcus antarcticus DSM 14505</name>
    <dbReference type="NCBI Taxonomy" id="1185653"/>
    <lineage>
        <taxon>Bacteria</taxon>
        <taxon>Bacillati</taxon>
        <taxon>Bacillota</taxon>
        <taxon>Bacilli</taxon>
        <taxon>Bacillales</taxon>
        <taxon>Caryophanaceae</taxon>
        <taxon>Planococcus</taxon>
    </lineage>
</organism>
<dbReference type="PANTHER" id="PTHR43798:SF31">
    <property type="entry name" value="AB HYDROLASE SUPERFAMILY PROTEIN YCLE"/>
    <property type="match status" value="1"/>
</dbReference>
<dbReference type="Proteomes" id="UP000004725">
    <property type="component" value="Unassembled WGS sequence"/>
</dbReference>
<evidence type="ECO:0000256" key="1">
    <source>
        <dbReference type="ARBA" id="ARBA00022801"/>
    </source>
</evidence>
<dbReference type="PRINTS" id="PR00412">
    <property type="entry name" value="EPOXHYDRLASE"/>
</dbReference>
<reference evidence="3 4" key="1">
    <citation type="journal article" date="2012" name="J. Bacteriol.">
        <title>Genome Sequence of the Antarctic Psychrophile Bacterium Planococcus antarcticus DSM 14505.</title>
        <authorList>
            <person name="Margolles A."/>
            <person name="Gueimonde M."/>
            <person name="Sanchez B."/>
        </authorList>
    </citation>
    <scope>NUCLEOTIDE SEQUENCE [LARGE SCALE GENOMIC DNA]</scope>
    <source>
        <strain evidence="3 4">DSM 14505</strain>
    </source>
</reference>
<feature type="domain" description="AB hydrolase-1" evidence="2">
    <location>
        <begin position="24"/>
        <end position="269"/>
    </location>
</feature>
<dbReference type="PANTHER" id="PTHR43798">
    <property type="entry name" value="MONOACYLGLYCEROL LIPASE"/>
    <property type="match status" value="1"/>
</dbReference>
<dbReference type="InterPro" id="IPR050266">
    <property type="entry name" value="AB_hydrolase_sf"/>
</dbReference>
<evidence type="ECO:0000313" key="3">
    <source>
        <dbReference type="EMBL" id="EIM06296.1"/>
    </source>
</evidence>
<gene>
    <name evidence="3" type="ORF">A1A1_12057</name>
</gene>
<name>A0AA87LRL1_9BACL</name>
<dbReference type="EMBL" id="AJYB01000033">
    <property type="protein sequence ID" value="EIM06296.1"/>
    <property type="molecule type" value="Genomic_DNA"/>
</dbReference>
<dbReference type="SUPFAM" id="SSF53474">
    <property type="entry name" value="alpha/beta-Hydrolases"/>
    <property type="match status" value="1"/>
</dbReference>
<evidence type="ECO:0000313" key="4">
    <source>
        <dbReference type="Proteomes" id="UP000004725"/>
    </source>
</evidence>
<dbReference type="Pfam" id="PF00561">
    <property type="entry name" value="Abhydrolase_1"/>
    <property type="match status" value="1"/>
</dbReference>
<protein>
    <submittedName>
        <fullName evidence="3">Hydrolase, alpha/beta fold family protein</fullName>
    </submittedName>
</protein>
<dbReference type="InterPro" id="IPR029058">
    <property type="entry name" value="AB_hydrolase_fold"/>
</dbReference>
<evidence type="ECO:0000259" key="2">
    <source>
        <dbReference type="Pfam" id="PF00561"/>
    </source>
</evidence>